<dbReference type="EMBL" id="KV454484">
    <property type="protein sequence ID" value="ODV59859.1"/>
    <property type="molecule type" value="Genomic_DNA"/>
</dbReference>
<dbReference type="STRING" id="1344418.A0A1D2VE29"/>
<dbReference type="GO" id="GO:0060090">
    <property type="term" value="F:molecular adaptor activity"/>
    <property type="evidence" value="ECO:0007669"/>
    <property type="project" value="TreeGrafter"/>
</dbReference>
<comment type="similarity">
    <text evidence="3">Belongs to the ATG17 family.</text>
</comment>
<dbReference type="GO" id="GO:0000045">
    <property type="term" value="P:autophagosome assembly"/>
    <property type="evidence" value="ECO:0007669"/>
    <property type="project" value="TreeGrafter"/>
</dbReference>
<dbReference type="GO" id="GO:1990316">
    <property type="term" value="C:Atg1/ULK1 kinase complex"/>
    <property type="evidence" value="ECO:0007669"/>
    <property type="project" value="TreeGrafter"/>
</dbReference>
<dbReference type="GeneID" id="30967261"/>
<comment type="subcellular location">
    <subcellularLocation>
        <location evidence="1">Cytoplasm</location>
    </subcellularLocation>
    <subcellularLocation>
        <location evidence="2">Preautophagosomal structure membrane</location>
        <topology evidence="2">Peripheral membrane protein</topology>
    </subcellularLocation>
</comment>
<evidence type="ECO:0000256" key="3">
    <source>
        <dbReference type="ARBA" id="ARBA00006259"/>
    </source>
</evidence>
<dbReference type="Proteomes" id="UP000095038">
    <property type="component" value="Unassembled WGS sequence"/>
</dbReference>
<dbReference type="PANTHER" id="PTHR28005:SF1">
    <property type="entry name" value="AUTOPHAGY-RELATED PROTEIN 17"/>
    <property type="match status" value="1"/>
</dbReference>
<protein>
    <recommendedName>
        <fullName evidence="4">Autophagy-related protein 17</fullName>
    </recommendedName>
</protein>
<feature type="coiled-coil region" evidence="8">
    <location>
        <begin position="171"/>
        <end position="198"/>
    </location>
</feature>
<keyword evidence="11" id="KW-1185">Reference proteome</keyword>
<evidence type="ECO:0000259" key="9">
    <source>
        <dbReference type="Pfam" id="PF04108"/>
    </source>
</evidence>
<keyword evidence="5" id="KW-0963">Cytoplasm</keyword>
<dbReference type="GO" id="GO:0000422">
    <property type="term" value="P:autophagy of mitochondrion"/>
    <property type="evidence" value="ECO:0007669"/>
    <property type="project" value="TreeGrafter"/>
</dbReference>
<evidence type="ECO:0000256" key="4">
    <source>
        <dbReference type="ARBA" id="ARBA00013806"/>
    </source>
</evidence>
<sequence length="643" mass="75393">MNQFSNNVIADQTHLLDEKLRTVILNCLIDSRTNLAIAKTICYDANDTIRKLQAISFNNNLLISNINYYLDFIKNQLKLLENVINMISFKIKDRIIKNFNANYSKLTILNKNMNHIIDNLKNITIEKNLIVDSNVSMDQIDKRYENDINNTGDNSKKFDTLYDFLSIDENLNNMNFRYNQLKENKKKIKNLLEELIFNKINTKFNEFNNVFKNIENKFNIIYQIILIKLNDLDNNSTDFITINPNNSNNNSNNNKNNNKIETQNQNNIIVNNDINRTYENEMVNLLQSMTHHYDQCQECYRNLELFQKNDIFNMSLNEYELLELIEIIRADSLEVPNVLQDLNELSIKIKNENKLVENIKKDQKIEEPSNIDYLDNLINSIYDTSNNNNNIPTGNIQTDRISLNDLNSKLKILLTTEINSLSKNLIEFNDKDLNNNFLVLINNLDSQDFTLILNKLLNNENSNTNNDNNTNDNNNIYNLKELISTHLSLISFLFNFKKSYYLLILEIRRRIDLNKSLQDLIDQFIDNINLIEKEDSTFKNDFLDKNGQFIPSNLYYYGYVNNEQPGYSNNNVSNSLTYRLNNNINENFDNNKKTQSITKLPYIEIYSQFEPLPELSDEIVNIAQNCLIKLGEEEKNLNLLVLL</sequence>
<evidence type="ECO:0000313" key="11">
    <source>
        <dbReference type="Proteomes" id="UP000095038"/>
    </source>
</evidence>
<evidence type="ECO:0000256" key="8">
    <source>
        <dbReference type="SAM" id="Coils"/>
    </source>
</evidence>
<keyword evidence="6" id="KW-0072">Autophagy</keyword>
<dbReference type="InterPro" id="IPR045326">
    <property type="entry name" value="ATG17-like_dom"/>
</dbReference>
<dbReference type="InParanoid" id="A0A1D2VE29"/>
<evidence type="ECO:0000256" key="5">
    <source>
        <dbReference type="ARBA" id="ARBA00022490"/>
    </source>
</evidence>
<name>A0A1D2VE29_9ASCO</name>
<dbReference type="GO" id="GO:0034727">
    <property type="term" value="P:piecemeal microautophagy of the nucleus"/>
    <property type="evidence" value="ECO:0007669"/>
    <property type="project" value="TreeGrafter"/>
</dbReference>
<evidence type="ECO:0000256" key="7">
    <source>
        <dbReference type="ARBA" id="ARBA00023136"/>
    </source>
</evidence>
<evidence type="ECO:0000256" key="6">
    <source>
        <dbReference type="ARBA" id="ARBA00023006"/>
    </source>
</evidence>
<dbReference type="InterPro" id="IPR007240">
    <property type="entry name" value="Atg17"/>
</dbReference>
<evidence type="ECO:0000256" key="2">
    <source>
        <dbReference type="ARBA" id="ARBA00004623"/>
    </source>
</evidence>
<evidence type="ECO:0000256" key="1">
    <source>
        <dbReference type="ARBA" id="ARBA00004496"/>
    </source>
</evidence>
<proteinExistence type="inferred from homology"/>
<accession>A0A1D2VE29</accession>
<evidence type="ECO:0000313" key="10">
    <source>
        <dbReference type="EMBL" id="ODV59859.1"/>
    </source>
</evidence>
<dbReference type="PANTHER" id="PTHR28005">
    <property type="entry name" value="AUTOPHAGY-RELATED PROTEIN 17"/>
    <property type="match status" value="1"/>
</dbReference>
<dbReference type="RefSeq" id="XP_020046166.1">
    <property type="nucleotide sequence ID" value="XM_020193625.1"/>
</dbReference>
<organism evidence="10 11">
    <name type="scientific">Ascoidea rubescens DSM 1968</name>
    <dbReference type="NCBI Taxonomy" id="1344418"/>
    <lineage>
        <taxon>Eukaryota</taxon>
        <taxon>Fungi</taxon>
        <taxon>Dikarya</taxon>
        <taxon>Ascomycota</taxon>
        <taxon>Saccharomycotina</taxon>
        <taxon>Saccharomycetes</taxon>
        <taxon>Ascoideaceae</taxon>
        <taxon>Ascoidea</taxon>
    </lineage>
</organism>
<dbReference type="GO" id="GO:0030295">
    <property type="term" value="F:protein kinase activator activity"/>
    <property type="evidence" value="ECO:0007669"/>
    <property type="project" value="TreeGrafter"/>
</dbReference>
<gene>
    <name evidence="10" type="ORF">ASCRUDRAFT_76805</name>
</gene>
<dbReference type="Pfam" id="PF04108">
    <property type="entry name" value="ATG17_like"/>
    <property type="match status" value="1"/>
</dbReference>
<reference evidence="11" key="1">
    <citation type="submission" date="2016-05" db="EMBL/GenBank/DDBJ databases">
        <title>Comparative genomics of biotechnologically important yeasts.</title>
        <authorList>
            <consortium name="DOE Joint Genome Institute"/>
            <person name="Riley R."/>
            <person name="Haridas S."/>
            <person name="Wolfe K.H."/>
            <person name="Lopes M.R."/>
            <person name="Hittinger C.T."/>
            <person name="Goker M."/>
            <person name="Salamov A."/>
            <person name="Wisecaver J."/>
            <person name="Long T.M."/>
            <person name="Aerts A.L."/>
            <person name="Barry K."/>
            <person name="Choi C."/>
            <person name="Clum A."/>
            <person name="Coughlan A.Y."/>
            <person name="Deshpande S."/>
            <person name="Douglass A.P."/>
            <person name="Hanson S.J."/>
            <person name="Klenk H.-P."/>
            <person name="Labutti K."/>
            <person name="Lapidus A."/>
            <person name="Lindquist E."/>
            <person name="Lipzen A."/>
            <person name="Meier-Kolthoff J.P."/>
            <person name="Ohm R.A."/>
            <person name="Otillar R.P."/>
            <person name="Pangilinan J."/>
            <person name="Peng Y."/>
            <person name="Rokas A."/>
            <person name="Rosa C.A."/>
            <person name="Scheuner C."/>
            <person name="Sibirny A.A."/>
            <person name="Slot J.C."/>
            <person name="Stielow J.B."/>
            <person name="Sun H."/>
            <person name="Kurtzman C.P."/>
            <person name="Blackwell M."/>
            <person name="Grigoriev I.V."/>
            <person name="Jeffries T.W."/>
        </authorList>
    </citation>
    <scope>NUCLEOTIDE SEQUENCE [LARGE SCALE GENOMIC DNA]</scope>
    <source>
        <strain evidence="11">DSM 1968</strain>
    </source>
</reference>
<feature type="domain" description="Autophagy protein ATG17-like" evidence="9">
    <location>
        <begin position="35"/>
        <end position="550"/>
    </location>
</feature>
<keyword evidence="7" id="KW-0472">Membrane</keyword>
<keyword evidence="8" id="KW-0175">Coiled coil</keyword>
<dbReference type="GO" id="GO:0034045">
    <property type="term" value="C:phagophore assembly site membrane"/>
    <property type="evidence" value="ECO:0007669"/>
    <property type="project" value="UniProtKB-SubCell"/>
</dbReference>
<dbReference type="AlphaFoldDB" id="A0A1D2VE29"/>